<dbReference type="Pfam" id="PF03462">
    <property type="entry name" value="PCRF"/>
    <property type="match status" value="1"/>
</dbReference>
<dbReference type="eggNOG" id="COG0216">
    <property type="taxonomic scope" value="Bacteria"/>
</dbReference>
<evidence type="ECO:0000256" key="3">
    <source>
        <dbReference type="ARBA" id="ARBA00022481"/>
    </source>
</evidence>
<dbReference type="Gene3D" id="3.30.160.20">
    <property type="match status" value="1"/>
</dbReference>
<dbReference type="HAMAP" id="MF_00093">
    <property type="entry name" value="Rel_fac_1"/>
    <property type="match status" value="1"/>
</dbReference>
<comment type="PTM">
    <text evidence="5">Methylated by PrmC. Methylation increases the termination efficiency of RF1.</text>
</comment>
<evidence type="ECO:0000256" key="4">
    <source>
        <dbReference type="ARBA" id="ARBA00022917"/>
    </source>
</evidence>
<dbReference type="Proteomes" id="UP000011058">
    <property type="component" value="Chromosome"/>
</dbReference>
<dbReference type="NCBIfam" id="TIGR00019">
    <property type="entry name" value="prfA"/>
    <property type="match status" value="1"/>
</dbReference>
<dbReference type="Pfam" id="PF00472">
    <property type="entry name" value="RF-1"/>
    <property type="match status" value="1"/>
</dbReference>
<evidence type="ECO:0000256" key="6">
    <source>
        <dbReference type="NCBIfam" id="TIGR00019"/>
    </source>
</evidence>
<comment type="similarity">
    <text evidence="2 5">Belongs to the prokaryotic/mitochondrial release factor family.</text>
</comment>
<dbReference type="InterPro" id="IPR004373">
    <property type="entry name" value="RF-1"/>
</dbReference>
<dbReference type="HOGENOM" id="CLU_036856_0_1_10"/>
<dbReference type="RefSeq" id="WP_015334540.1">
    <property type="nucleotide sequence ID" value="NC_020054.1"/>
</dbReference>
<feature type="domain" description="Peptide chain release factor" evidence="8">
    <location>
        <begin position="63"/>
        <end position="177"/>
    </location>
</feature>
<name>I0KH40_9BACT</name>
<keyword evidence="3 5" id="KW-0488">Methylation</keyword>
<dbReference type="InterPro" id="IPR050057">
    <property type="entry name" value="Prokaryotic/Mito_RF"/>
</dbReference>
<evidence type="ECO:0000256" key="1">
    <source>
        <dbReference type="ARBA" id="ARBA00002986"/>
    </source>
</evidence>
<protein>
    <recommendedName>
        <fullName evidence="5 6">Peptide chain release factor 1</fullName>
        <shortName evidence="5">RF-1</shortName>
    </recommendedName>
</protein>
<organism evidence="9 10">
    <name type="scientific">Fibrella aestuarina BUZ 2</name>
    <dbReference type="NCBI Taxonomy" id="1166018"/>
    <lineage>
        <taxon>Bacteria</taxon>
        <taxon>Pseudomonadati</taxon>
        <taxon>Bacteroidota</taxon>
        <taxon>Cytophagia</taxon>
        <taxon>Cytophagales</taxon>
        <taxon>Spirosomataceae</taxon>
        <taxon>Fibrella</taxon>
    </lineage>
</organism>
<sequence length="357" mass="40421">MIEQLEAIRERFNEVGQQIVQPEVVSDPKRFMKLSKEYKELDRIVQQYVSYQQVLAEIENARQLIATEKDEDFRELAKEELEQLQPRRDQLEADLKEMLIPKDPNDSRNIILEVRGGTGGDEAAIFAGDIFRMYQRFCDKMGWKMSIVDFTEGSSGGYKEIVAEVEGEDVYGKMKFESGVHRVQRVPATETQGRIHTSAASVAVLPEAEEVDVDLNMNDIRKDTFCSSGAGGQSVNTTYSAVRLTHIPTGLVVQCQDERSQLKNFDKALTVLRSRLYEIELQKHNDAIASQRKTMVGSGDRSDKIRTYNYPQSRVTDHRIGMTVYNLPAVMDGDIGDFIEQLRIAENAERLKEGAGA</sequence>
<dbReference type="InterPro" id="IPR005139">
    <property type="entry name" value="PCRF"/>
</dbReference>
<dbReference type="PATRIC" id="fig|1166018.3.peg.2424"/>
<dbReference type="AlphaFoldDB" id="I0KH40"/>
<dbReference type="FunFam" id="3.30.70.1660:FF:000002">
    <property type="entry name" value="Peptide chain release factor 1"/>
    <property type="match status" value="1"/>
</dbReference>
<evidence type="ECO:0000313" key="10">
    <source>
        <dbReference type="Proteomes" id="UP000011058"/>
    </source>
</evidence>
<evidence type="ECO:0000256" key="7">
    <source>
        <dbReference type="SAM" id="Coils"/>
    </source>
</evidence>
<dbReference type="Gene3D" id="6.10.140.1950">
    <property type="match status" value="1"/>
</dbReference>
<keyword evidence="7" id="KW-0175">Coiled coil</keyword>
<feature type="modified residue" description="N5-methylglutamine" evidence="5">
    <location>
        <position position="233"/>
    </location>
</feature>
<comment type="function">
    <text evidence="1 5">Peptide chain release factor 1 directs the termination of translation in response to the peptide chain termination codons UAG and UAA.</text>
</comment>
<dbReference type="InterPro" id="IPR000352">
    <property type="entry name" value="Pep_chain_release_fac_I"/>
</dbReference>
<evidence type="ECO:0000256" key="5">
    <source>
        <dbReference type="HAMAP-Rule" id="MF_00093"/>
    </source>
</evidence>
<evidence type="ECO:0000256" key="2">
    <source>
        <dbReference type="ARBA" id="ARBA00010835"/>
    </source>
</evidence>
<comment type="subcellular location">
    <subcellularLocation>
        <location evidence="5">Cytoplasm</location>
    </subcellularLocation>
</comment>
<keyword evidence="4 5" id="KW-0648">Protein biosynthesis</keyword>
<dbReference type="PANTHER" id="PTHR43804:SF7">
    <property type="entry name" value="LD18447P"/>
    <property type="match status" value="1"/>
</dbReference>
<dbReference type="EMBL" id="HE796683">
    <property type="protein sequence ID" value="CCH03443.1"/>
    <property type="molecule type" value="Genomic_DNA"/>
</dbReference>
<dbReference type="InterPro" id="IPR045853">
    <property type="entry name" value="Pep_chain_release_fac_I_sf"/>
</dbReference>
<dbReference type="OrthoDB" id="9806673at2"/>
<keyword evidence="5" id="KW-0963">Cytoplasm</keyword>
<dbReference type="NCBIfam" id="NF001859">
    <property type="entry name" value="PRK00591.1"/>
    <property type="match status" value="1"/>
</dbReference>
<dbReference type="GO" id="GO:0005737">
    <property type="term" value="C:cytoplasm"/>
    <property type="evidence" value="ECO:0007669"/>
    <property type="project" value="UniProtKB-SubCell"/>
</dbReference>
<gene>
    <name evidence="5" type="primary">prfA</name>
    <name evidence="9" type="ORF">FAES_5444</name>
</gene>
<dbReference type="GO" id="GO:0016149">
    <property type="term" value="F:translation release factor activity, codon specific"/>
    <property type="evidence" value="ECO:0007669"/>
    <property type="project" value="UniProtKB-UniRule"/>
</dbReference>
<dbReference type="SUPFAM" id="SSF75620">
    <property type="entry name" value="Release factor"/>
    <property type="match status" value="1"/>
</dbReference>
<evidence type="ECO:0000259" key="8">
    <source>
        <dbReference type="SMART" id="SM00937"/>
    </source>
</evidence>
<dbReference type="FunFam" id="3.30.160.20:FF:000004">
    <property type="entry name" value="Peptide chain release factor 1"/>
    <property type="match status" value="1"/>
</dbReference>
<evidence type="ECO:0000313" key="9">
    <source>
        <dbReference type="EMBL" id="CCH03443.1"/>
    </source>
</evidence>
<dbReference type="PANTHER" id="PTHR43804">
    <property type="entry name" value="LD18447P"/>
    <property type="match status" value="1"/>
</dbReference>
<accession>I0KH40</accession>
<proteinExistence type="inferred from homology"/>
<reference evidence="9 10" key="1">
    <citation type="journal article" date="2012" name="J. Bacteriol.">
        <title>Genome Sequence of Fibrella aestuarina BUZ 2T, a Filamentous Marine Bacterium.</title>
        <authorList>
            <person name="Filippini M."/>
            <person name="Qi W."/>
            <person name="Blom J."/>
            <person name="Goesmann A."/>
            <person name="Smits T.H."/>
            <person name="Bagheri H.C."/>
        </authorList>
    </citation>
    <scope>NUCLEOTIDE SEQUENCE [LARGE SCALE GENOMIC DNA]</scope>
    <source>
        <strain evidence="10">BUZ 2T</strain>
    </source>
</reference>
<dbReference type="KEGG" id="fae:FAES_5444"/>
<keyword evidence="10" id="KW-1185">Reference proteome</keyword>
<dbReference type="Gene3D" id="3.30.70.1660">
    <property type="match status" value="1"/>
</dbReference>
<feature type="coiled-coil region" evidence="7">
    <location>
        <begin position="41"/>
        <end position="94"/>
    </location>
</feature>
<dbReference type="SMART" id="SM00937">
    <property type="entry name" value="PCRF"/>
    <property type="match status" value="1"/>
</dbReference>
<dbReference type="STRING" id="1166018.FAES_5444"/>